<dbReference type="AlphaFoldDB" id="S4PUW7"/>
<dbReference type="EMBL" id="GAIX01009568">
    <property type="protein sequence ID" value="JAA82992.1"/>
    <property type="molecule type" value="Transcribed_RNA"/>
</dbReference>
<name>S4PUW7_9NEOP</name>
<evidence type="ECO:0000313" key="1">
    <source>
        <dbReference type="EMBL" id="JAA82992.1"/>
    </source>
</evidence>
<proteinExistence type="predicted"/>
<reference evidence="1" key="2">
    <citation type="submission" date="2013-05" db="EMBL/GenBank/DDBJ databases">
        <authorList>
            <person name="Carter J.-M."/>
            <person name="Baker S.C."/>
            <person name="Pink R."/>
            <person name="Carter D.R.F."/>
            <person name="Collins A."/>
            <person name="Tomlin J."/>
            <person name="Gibbs M."/>
            <person name="Breuker C.J."/>
        </authorList>
    </citation>
    <scope>NUCLEOTIDE SEQUENCE</scope>
    <source>
        <tissue evidence="1">Ovary</tissue>
    </source>
</reference>
<organism evidence="1">
    <name type="scientific">Pararge aegeria</name>
    <name type="common">speckled wood butterfly</name>
    <dbReference type="NCBI Taxonomy" id="116150"/>
    <lineage>
        <taxon>Eukaryota</taxon>
        <taxon>Metazoa</taxon>
        <taxon>Ecdysozoa</taxon>
        <taxon>Arthropoda</taxon>
        <taxon>Hexapoda</taxon>
        <taxon>Insecta</taxon>
        <taxon>Pterygota</taxon>
        <taxon>Neoptera</taxon>
        <taxon>Endopterygota</taxon>
        <taxon>Lepidoptera</taxon>
        <taxon>Glossata</taxon>
        <taxon>Ditrysia</taxon>
        <taxon>Papilionoidea</taxon>
        <taxon>Nymphalidae</taxon>
        <taxon>Satyrinae</taxon>
        <taxon>Satyrini</taxon>
        <taxon>Parargina</taxon>
        <taxon>Pararge</taxon>
    </lineage>
</organism>
<reference evidence="1" key="1">
    <citation type="journal article" date="2013" name="BMC Genomics">
        <title>Unscrambling butterfly oogenesis.</title>
        <authorList>
            <person name="Carter J.M."/>
            <person name="Baker S.C."/>
            <person name="Pink R."/>
            <person name="Carter D.R."/>
            <person name="Collins A."/>
            <person name="Tomlin J."/>
            <person name="Gibbs M."/>
            <person name="Breuker C.J."/>
        </authorList>
    </citation>
    <scope>NUCLEOTIDE SEQUENCE</scope>
    <source>
        <tissue evidence="1">Ovary</tissue>
    </source>
</reference>
<accession>S4PUW7</accession>
<sequence>MFRMSFKYYSRKRCAKALKHLCIKYIICNNKLKYVFSYEARSNMSLVLDTYVNCVIYLMAPSAVMYNLKYC</sequence>
<protein>
    <submittedName>
        <fullName evidence="1">Uncharacterized protein</fullName>
    </submittedName>
</protein>